<dbReference type="AlphaFoldDB" id="A0A5C3PJ97"/>
<name>A0A5C3PJ97_9APHY</name>
<reference evidence="1 2" key="1">
    <citation type="journal article" date="2019" name="Nat. Ecol. Evol.">
        <title>Megaphylogeny resolves global patterns of mushroom evolution.</title>
        <authorList>
            <person name="Varga T."/>
            <person name="Krizsan K."/>
            <person name="Foldi C."/>
            <person name="Dima B."/>
            <person name="Sanchez-Garcia M."/>
            <person name="Sanchez-Ramirez S."/>
            <person name="Szollosi G.J."/>
            <person name="Szarkandi J.G."/>
            <person name="Papp V."/>
            <person name="Albert L."/>
            <person name="Andreopoulos W."/>
            <person name="Angelini C."/>
            <person name="Antonin V."/>
            <person name="Barry K.W."/>
            <person name="Bougher N.L."/>
            <person name="Buchanan P."/>
            <person name="Buyck B."/>
            <person name="Bense V."/>
            <person name="Catcheside P."/>
            <person name="Chovatia M."/>
            <person name="Cooper J."/>
            <person name="Damon W."/>
            <person name="Desjardin D."/>
            <person name="Finy P."/>
            <person name="Geml J."/>
            <person name="Haridas S."/>
            <person name="Hughes K."/>
            <person name="Justo A."/>
            <person name="Karasinski D."/>
            <person name="Kautmanova I."/>
            <person name="Kiss B."/>
            <person name="Kocsube S."/>
            <person name="Kotiranta H."/>
            <person name="LaButti K.M."/>
            <person name="Lechner B.E."/>
            <person name="Liimatainen K."/>
            <person name="Lipzen A."/>
            <person name="Lukacs Z."/>
            <person name="Mihaltcheva S."/>
            <person name="Morgado L.N."/>
            <person name="Niskanen T."/>
            <person name="Noordeloos M.E."/>
            <person name="Ohm R.A."/>
            <person name="Ortiz-Santana B."/>
            <person name="Ovrebo C."/>
            <person name="Racz N."/>
            <person name="Riley R."/>
            <person name="Savchenko A."/>
            <person name="Shiryaev A."/>
            <person name="Soop K."/>
            <person name="Spirin V."/>
            <person name="Szebenyi C."/>
            <person name="Tomsovsky M."/>
            <person name="Tulloss R.E."/>
            <person name="Uehling J."/>
            <person name="Grigoriev I.V."/>
            <person name="Vagvolgyi C."/>
            <person name="Papp T."/>
            <person name="Martin F.M."/>
            <person name="Miettinen O."/>
            <person name="Hibbett D.S."/>
            <person name="Nagy L.G."/>
        </authorList>
    </citation>
    <scope>NUCLEOTIDE SEQUENCE [LARGE SCALE GENOMIC DNA]</scope>
    <source>
        <strain evidence="1 2">HHB13444</strain>
    </source>
</reference>
<gene>
    <name evidence="1" type="ORF">K466DRAFT_485877</name>
</gene>
<organism evidence="1 2">
    <name type="scientific">Polyporus arcularius HHB13444</name>
    <dbReference type="NCBI Taxonomy" id="1314778"/>
    <lineage>
        <taxon>Eukaryota</taxon>
        <taxon>Fungi</taxon>
        <taxon>Dikarya</taxon>
        <taxon>Basidiomycota</taxon>
        <taxon>Agaricomycotina</taxon>
        <taxon>Agaricomycetes</taxon>
        <taxon>Polyporales</taxon>
        <taxon>Polyporaceae</taxon>
        <taxon>Polyporus</taxon>
    </lineage>
</organism>
<dbReference type="STRING" id="1314778.A0A5C3PJ97"/>
<evidence type="ECO:0000313" key="2">
    <source>
        <dbReference type="Proteomes" id="UP000308197"/>
    </source>
</evidence>
<protein>
    <submittedName>
        <fullName evidence="1">Uncharacterized protein</fullName>
    </submittedName>
</protein>
<dbReference type="Proteomes" id="UP000308197">
    <property type="component" value="Unassembled WGS sequence"/>
</dbReference>
<dbReference type="EMBL" id="ML211062">
    <property type="protein sequence ID" value="TFK89865.1"/>
    <property type="molecule type" value="Genomic_DNA"/>
</dbReference>
<sequence length="267" mass="30414">MQQPKFTGTTRAISKWQAYVSIEFEKRNNGTSYNARLSRVSDKEANEILVEQWRNMTPEEKKAVTAERVAELEQRRENRASGVRNLPLAQFVDIRETPSSHLPSQMRNAHDRTGAEIFAVVVRGENTAYNKPAVHFSSERVKKFFETVCTGTLWDIACRLEACCIGGIDEMVTSQQEKTLLLKAQLAGLIMAKLKNACRRGEPRRMFYSSFDEQITAKHGVIMENWPIPKFDNPSSLSHLEAEVVLRALESGATRFRSLTDTEWATW</sequence>
<proteinExistence type="predicted"/>
<dbReference type="InParanoid" id="A0A5C3PJ97"/>
<keyword evidence="2" id="KW-1185">Reference proteome</keyword>
<evidence type="ECO:0000313" key="1">
    <source>
        <dbReference type="EMBL" id="TFK89865.1"/>
    </source>
</evidence>
<accession>A0A5C3PJ97</accession>
<feature type="non-terminal residue" evidence="1">
    <location>
        <position position="267"/>
    </location>
</feature>